<evidence type="ECO:0000313" key="1">
    <source>
        <dbReference type="EMBL" id="KAG6972815.1"/>
    </source>
</evidence>
<reference evidence="1" key="1">
    <citation type="submission" date="2021-01" db="EMBL/GenBank/DDBJ databases">
        <title>Phytophthora aleatoria, a newly-described species from Pinus radiata is distinct from Phytophthora cactorum isolates based on comparative genomics.</title>
        <authorList>
            <person name="Mcdougal R."/>
            <person name="Panda P."/>
            <person name="Williams N."/>
            <person name="Studholme D.J."/>
        </authorList>
    </citation>
    <scope>NUCLEOTIDE SEQUENCE</scope>
    <source>
        <strain evidence="1">NZFS 3830</strain>
    </source>
</reference>
<dbReference type="EMBL" id="JAENGZ010000029">
    <property type="protein sequence ID" value="KAG6972815.1"/>
    <property type="molecule type" value="Genomic_DNA"/>
</dbReference>
<gene>
    <name evidence="1" type="ORF">JG687_00001253</name>
</gene>
<protein>
    <submittedName>
        <fullName evidence="1">Uncharacterized protein</fullName>
    </submittedName>
</protein>
<dbReference type="Proteomes" id="UP000688947">
    <property type="component" value="Unassembled WGS sequence"/>
</dbReference>
<comment type="caution">
    <text evidence="1">The sequence shown here is derived from an EMBL/GenBank/DDBJ whole genome shotgun (WGS) entry which is preliminary data.</text>
</comment>
<dbReference type="AlphaFoldDB" id="A0A8T1UXV5"/>
<proteinExistence type="predicted"/>
<name>A0A8T1UXV5_9STRA</name>
<accession>A0A8T1UXV5</accession>
<sequence>MAGLGLVEGRSRPLPELCGNLPAHFWRQKRSAPPEIGLDKRQQANLRARERAANAFPSAGESSFVMTHVDGRATSRPMLEPATRPKASLPRTCRLVVEARRPRRSQVSVDTRIFRRSLEVARIGADGWRAATMAPTASHWRSLTHMG</sequence>
<organism evidence="1 2">
    <name type="scientific">Phytophthora cactorum</name>
    <dbReference type="NCBI Taxonomy" id="29920"/>
    <lineage>
        <taxon>Eukaryota</taxon>
        <taxon>Sar</taxon>
        <taxon>Stramenopiles</taxon>
        <taxon>Oomycota</taxon>
        <taxon>Peronosporomycetes</taxon>
        <taxon>Peronosporales</taxon>
        <taxon>Peronosporaceae</taxon>
        <taxon>Phytophthora</taxon>
    </lineage>
</organism>
<evidence type="ECO:0000313" key="2">
    <source>
        <dbReference type="Proteomes" id="UP000688947"/>
    </source>
</evidence>